<dbReference type="AlphaFoldDB" id="A0A4R5LU98"/>
<evidence type="ECO:0000313" key="2">
    <source>
        <dbReference type="EMBL" id="TDG14986.1"/>
    </source>
</evidence>
<organism evidence="2 3">
    <name type="scientific">Seongchinamella unica</name>
    <dbReference type="NCBI Taxonomy" id="2547392"/>
    <lineage>
        <taxon>Bacteria</taxon>
        <taxon>Pseudomonadati</taxon>
        <taxon>Pseudomonadota</taxon>
        <taxon>Gammaproteobacteria</taxon>
        <taxon>Cellvibrionales</taxon>
        <taxon>Halieaceae</taxon>
        <taxon>Seongchinamella</taxon>
    </lineage>
</organism>
<proteinExistence type="predicted"/>
<name>A0A4R5LU98_9GAMM</name>
<sequence length="416" mass="45890">MAHDDAVPRPETVALDALIKATIAEFKGEGAVASSDAMLFVGNWHQAVPAMVIQDPILEPVDKVVWMVIMSHARETGGRTAFPDYDTIANQTNVSSTSTVSRAIAILRLTRWLTLYARLRQKSGRFTGNIYVLHDEPLPLVDALHLDDAYMAFVSQSQQHHHGRVRLVAQGISDSLDETIRDGQNLAEREAGSERRLRAAQFLAEKGKNTDGSSRYFAFTGASVNRLKQPSPQRSGGAGDRDQNSKTEEKVHYSSGCSSNYKTTTTTTPTQNANSNESALPAASSFSDKPLIYPPRLSENQRLLADRYLGMIAPEARQSVLDELQGRLDSEQRGMKPVYDELRFLHSLCKAADKGEFIPNLGIKVAEGRLSRAQSAPPPVDPQQEALKAEERERSRAYGIEQIAKLRLSFNAKDDS</sequence>
<dbReference type="Pfam" id="PF13730">
    <property type="entry name" value="HTH_36"/>
    <property type="match status" value="1"/>
</dbReference>
<dbReference type="NCBIfam" id="NF040582">
    <property type="entry name" value="STY4528_fam"/>
    <property type="match status" value="1"/>
</dbReference>
<dbReference type="InterPro" id="IPR047749">
    <property type="entry name" value="STY4528-like"/>
</dbReference>
<protein>
    <submittedName>
        <fullName evidence="2">Helix-turn-helix domain-containing protein</fullName>
    </submittedName>
</protein>
<dbReference type="OrthoDB" id="8556561at2"/>
<evidence type="ECO:0000313" key="3">
    <source>
        <dbReference type="Proteomes" id="UP000295554"/>
    </source>
</evidence>
<comment type="caution">
    <text evidence="2">The sequence shown here is derived from an EMBL/GenBank/DDBJ whole genome shotgun (WGS) entry which is preliminary data.</text>
</comment>
<keyword evidence="3" id="KW-1185">Reference proteome</keyword>
<dbReference type="Proteomes" id="UP000295554">
    <property type="component" value="Unassembled WGS sequence"/>
</dbReference>
<reference evidence="2 3" key="1">
    <citation type="submission" date="2019-03" db="EMBL/GenBank/DDBJ databases">
        <title>Seongchinamella monodicae gen. nov., sp. nov., a novel member of the Gammaproteobacteria isolated from a tidal mudflat of beach.</title>
        <authorList>
            <person name="Yang H.G."/>
            <person name="Kang J.W."/>
            <person name="Lee S.D."/>
        </authorList>
    </citation>
    <scope>NUCLEOTIDE SEQUENCE [LARGE SCALE GENOMIC DNA]</scope>
    <source>
        <strain evidence="2 3">GH4-78</strain>
    </source>
</reference>
<gene>
    <name evidence="2" type="ORF">E2F43_01730</name>
</gene>
<evidence type="ECO:0000256" key="1">
    <source>
        <dbReference type="SAM" id="MobiDB-lite"/>
    </source>
</evidence>
<dbReference type="RefSeq" id="WP_133209149.1">
    <property type="nucleotide sequence ID" value="NZ_SMSE01000001.1"/>
</dbReference>
<feature type="compositionally biased region" description="Basic and acidic residues" evidence="1">
    <location>
        <begin position="239"/>
        <end position="252"/>
    </location>
</feature>
<dbReference type="EMBL" id="SMSE01000001">
    <property type="protein sequence ID" value="TDG14986.1"/>
    <property type="molecule type" value="Genomic_DNA"/>
</dbReference>
<feature type="region of interest" description="Disordered" evidence="1">
    <location>
        <begin position="370"/>
        <end position="394"/>
    </location>
</feature>
<feature type="compositionally biased region" description="Polar residues" evidence="1">
    <location>
        <begin position="223"/>
        <end position="234"/>
    </location>
</feature>
<feature type="region of interest" description="Disordered" evidence="1">
    <location>
        <begin position="223"/>
        <end position="285"/>
    </location>
</feature>
<accession>A0A4R5LU98</accession>